<dbReference type="SUPFAM" id="SSF46689">
    <property type="entry name" value="Homeodomain-like"/>
    <property type="match status" value="1"/>
</dbReference>
<reference evidence="3" key="1">
    <citation type="submission" date="2022-12" db="EMBL/GenBank/DDBJ databases">
        <title>Bacterial isolates from different developmental stages of Nematostella vectensis.</title>
        <authorList>
            <person name="Fraune S."/>
        </authorList>
    </citation>
    <scope>NUCLEOTIDE SEQUENCE</scope>
    <source>
        <strain evidence="3">G21630-S1</strain>
    </source>
</reference>
<dbReference type="Pfam" id="PF13358">
    <property type="entry name" value="DDE_3"/>
    <property type="match status" value="1"/>
</dbReference>
<dbReference type="Proteomes" id="UP001069802">
    <property type="component" value="Unassembled WGS sequence"/>
</dbReference>
<dbReference type="RefSeq" id="WP_269425290.1">
    <property type="nucleotide sequence ID" value="NZ_JAPWGY010000029.1"/>
</dbReference>
<dbReference type="InterPro" id="IPR047655">
    <property type="entry name" value="Transpos_IS630-like"/>
</dbReference>
<dbReference type="EMBL" id="JAPWGY010000029">
    <property type="protein sequence ID" value="MCZ4283170.1"/>
    <property type="molecule type" value="Genomic_DNA"/>
</dbReference>
<evidence type="ECO:0000313" key="4">
    <source>
        <dbReference type="Proteomes" id="UP001069802"/>
    </source>
</evidence>
<keyword evidence="4" id="KW-1185">Reference proteome</keyword>
<dbReference type="InterPro" id="IPR009057">
    <property type="entry name" value="Homeodomain-like_sf"/>
</dbReference>
<accession>A0ABT4LQK6</accession>
<dbReference type="InterPro" id="IPR038717">
    <property type="entry name" value="Tc1-like_DDE_dom"/>
</dbReference>
<sequence>MGKPYSRDLRKRVVDYISAGHSCRAAGRVFGISASTAVRLATDYKDRGEITPRRQGRVPGTVGKLAAYMGFLIKQVQADPDITLRELALALEEAHGVLVHLSSIHRALERAGYSYKKGLIAQERQRPELRQERLEWIKYRQPRMRETPHRLVFIDETATKTNMTRLRGRSPVGERLLGVAPFGKWNTQTFIAGLTSDALIAPWVLKGAMNRAAFDVYIETQLAPALEPGSVVILDNLAIHKSPKAAEALRKRGCWLLFLPPYSPDLNPIEMAFSKLKAHLRRIGARTFDNLIEAIGNICDLYDPSECWNFFKAAGYVSD</sequence>
<name>A0ABT4LQK6_9PROT</name>
<organism evidence="3 4">
    <name type="scientific">Kiloniella laminariae</name>
    <dbReference type="NCBI Taxonomy" id="454162"/>
    <lineage>
        <taxon>Bacteria</taxon>
        <taxon>Pseudomonadati</taxon>
        <taxon>Pseudomonadota</taxon>
        <taxon>Alphaproteobacteria</taxon>
        <taxon>Rhodospirillales</taxon>
        <taxon>Kiloniellaceae</taxon>
        <taxon>Kiloniella</taxon>
    </lineage>
</organism>
<evidence type="ECO:0000259" key="2">
    <source>
        <dbReference type="Pfam" id="PF13592"/>
    </source>
</evidence>
<gene>
    <name evidence="3" type="ORF">O4H49_20500</name>
</gene>
<dbReference type="Pfam" id="PF13592">
    <property type="entry name" value="HTH_33"/>
    <property type="match status" value="1"/>
</dbReference>
<dbReference type="InterPro" id="IPR025959">
    <property type="entry name" value="Winged_HTH_dom"/>
</dbReference>
<dbReference type="Gene3D" id="3.30.420.10">
    <property type="entry name" value="Ribonuclease H-like superfamily/Ribonuclease H"/>
    <property type="match status" value="1"/>
</dbReference>
<feature type="domain" description="Winged helix-turn helix" evidence="2">
    <location>
        <begin position="83"/>
        <end position="133"/>
    </location>
</feature>
<dbReference type="NCBIfam" id="NF033545">
    <property type="entry name" value="transpos_IS630"/>
    <property type="match status" value="1"/>
</dbReference>
<protein>
    <submittedName>
        <fullName evidence="3">IS630 family transposase</fullName>
    </submittedName>
</protein>
<feature type="domain" description="Tc1-like transposase DDE" evidence="1">
    <location>
        <begin position="150"/>
        <end position="291"/>
    </location>
</feature>
<dbReference type="PANTHER" id="PTHR46564">
    <property type="entry name" value="TRANSPOSASE"/>
    <property type="match status" value="1"/>
</dbReference>
<evidence type="ECO:0000259" key="1">
    <source>
        <dbReference type="Pfam" id="PF13358"/>
    </source>
</evidence>
<proteinExistence type="predicted"/>
<dbReference type="PANTHER" id="PTHR46564:SF1">
    <property type="entry name" value="TRANSPOSASE"/>
    <property type="match status" value="1"/>
</dbReference>
<evidence type="ECO:0000313" key="3">
    <source>
        <dbReference type="EMBL" id="MCZ4283170.1"/>
    </source>
</evidence>
<comment type="caution">
    <text evidence="3">The sequence shown here is derived from an EMBL/GenBank/DDBJ whole genome shotgun (WGS) entry which is preliminary data.</text>
</comment>
<dbReference type="InterPro" id="IPR036397">
    <property type="entry name" value="RNaseH_sf"/>
</dbReference>